<organism evidence="1 2">
    <name type="scientific">Oryzias latipes</name>
    <name type="common">Japanese rice fish</name>
    <name type="synonym">Japanese killifish</name>
    <dbReference type="NCBI Taxonomy" id="8090"/>
    <lineage>
        <taxon>Eukaryota</taxon>
        <taxon>Metazoa</taxon>
        <taxon>Chordata</taxon>
        <taxon>Craniata</taxon>
        <taxon>Vertebrata</taxon>
        <taxon>Euteleostomi</taxon>
        <taxon>Actinopterygii</taxon>
        <taxon>Neopterygii</taxon>
        <taxon>Teleostei</taxon>
        <taxon>Neoteleostei</taxon>
        <taxon>Acanthomorphata</taxon>
        <taxon>Ovalentaria</taxon>
        <taxon>Atherinomorphae</taxon>
        <taxon>Beloniformes</taxon>
        <taxon>Adrianichthyidae</taxon>
        <taxon>Oryziinae</taxon>
        <taxon>Oryzias</taxon>
    </lineage>
</organism>
<protein>
    <recommendedName>
        <fullName evidence="3">Reverse transcriptase domain-containing protein</fullName>
    </recommendedName>
</protein>
<sequence>AALCNEIEGILKTAKLPPSNITREEMEAIYNLRHNSEITILPVDKGGNTTRTTKYPTEAKKTILKQLQKAKKIDNHLIPPASIILRIHGTPKIHKPGAPQRCIIDSIGSVTCNLSKFIADLLKPLLVNTDYHCENAKQLAELGSTLNK</sequence>
<name>A0A3P9IMN0_ORYLA</name>
<accession>A0A3P9IMN0</accession>
<reference evidence="1" key="4">
    <citation type="submission" date="2025-09" db="UniProtKB">
        <authorList>
            <consortium name="Ensembl"/>
        </authorList>
    </citation>
    <scope>IDENTIFICATION</scope>
    <source>
        <strain evidence="1">HSOK</strain>
    </source>
</reference>
<dbReference type="Proteomes" id="UP000265200">
    <property type="component" value="Chromosome 8"/>
</dbReference>
<evidence type="ECO:0008006" key="3">
    <source>
        <dbReference type="Google" id="ProtNLM"/>
    </source>
</evidence>
<dbReference type="Ensembl" id="ENSORLT00015030494.1">
    <property type="protein sequence ID" value="ENSORLP00015021118.1"/>
    <property type="gene ID" value="ENSORLG00015022324.1"/>
</dbReference>
<evidence type="ECO:0000313" key="1">
    <source>
        <dbReference type="Ensembl" id="ENSORLP00015021118.1"/>
    </source>
</evidence>
<reference evidence="1" key="3">
    <citation type="submission" date="2025-08" db="UniProtKB">
        <authorList>
            <consortium name="Ensembl"/>
        </authorList>
    </citation>
    <scope>IDENTIFICATION</scope>
    <source>
        <strain evidence="1">HSOK</strain>
    </source>
</reference>
<evidence type="ECO:0000313" key="2">
    <source>
        <dbReference type="Proteomes" id="UP000265200"/>
    </source>
</evidence>
<dbReference type="AlphaFoldDB" id="A0A3P9IMN0"/>
<proteinExistence type="predicted"/>
<reference evidence="1 2" key="2">
    <citation type="submission" date="2017-04" db="EMBL/GenBank/DDBJ databases">
        <title>CpG methylation of centromeres and impact of large insertions on vertebrate speciation.</title>
        <authorList>
            <person name="Ichikawa K."/>
            <person name="Yoshimura J."/>
            <person name="Morishita S."/>
        </authorList>
    </citation>
    <scope>NUCLEOTIDE SEQUENCE</scope>
    <source>
        <strain evidence="1 2">HSOK</strain>
    </source>
</reference>
<reference key="1">
    <citation type="journal article" date="2007" name="Nature">
        <title>The medaka draft genome and insights into vertebrate genome evolution.</title>
        <authorList>
            <person name="Kasahara M."/>
            <person name="Naruse K."/>
            <person name="Sasaki S."/>
            <person name="Nakatani Y."/>
            <person name="Qu W."/>
            <person name="Ahsan B."/>
            <person name="Yamada T."/>
            <person name="Nagayasu Y."/>
            <person name="Doi K."/>
            <person name="Kasai Y."/>
            <person name="Jindo T."/>
            <person name="Kobayashi D."/>
            <person name="Shimada A."/>
            <person name="Toyoda A."/>
            <person name="Kuroki Y."/>
            <person name="Fujiyama A."/>
            <person name="Sasaki T."/>
            <person name="Shimizu A."/>
            <person name="Asakawa S."/>
            <person name="Shimizu N."/>
            <person name="Hashimoto S."/>
            <person name="Yang J."/>
            <person name="Lee Y."/>
            <person name="Matsushima K."/>
            <person name="Sugano S."/>
            <person name="Sakaizumi M."/>
            <person name="Narita T."/>
            <person name="Ohishi K."/>
            <person name="Haga S."/>
            <person name="Ohta F."/>
            <person name="Nomoto H."/>
            <person name="Nogata K."/>
            <person name="Morishita T."/>
            <person name="Endo T."/>
            <person name="Shin-I T."/>
            <person name="Takeda H."/>
            <person name="Morishita S."/>
            <person name="Kohara Y."/>
        </authorList>
    </citation>
    <scope>NUCLEOTIDE SEQUENCE [LARGE SCALE GENOMIC DNA]</scope>
    <source>
        <strain>Hd-rR</strain>
    </source>
</reference>